<keyword evidence="2" id="KW-1185">Reference proteome</keyword>
<accession>A0AAQ3PEN1</accession>
<dbReference type="Proteomes" id="UP001374535">
    <property type="component" value="Chromosome 1"/>
</dbReference>
<dbReference type="EMBL" id="CP144700">
    <property type="protein sequence ID" value="WVZ25432.1"/>
    <property type="molecule type" value="Genomic_DNA"/>
</dbReference>
<evidence type="ECO:0000313" key="2">
    <source>
        <dbReference type="Proteomes" id="UP001374535"/>
    </source>
</evidence>
<dbReference type="AlphaFoldDB" id="A0AAQ3PEN1"/>
<reference evidence="1 2" key="1">
    <citation type="journal article" date="2023" name="Life. Sci Alliance">
        <title>Evolutionary insights into 3D genome organization and epigenetic landscape of Vigna mungo.</title>
        <authorList>
            <person name="Junaid A."/>
            <person name="Singh B."/>
            <person name="Bhatia S."/>
        </authorList>
    </citation>
    <scope>NUCLEOTIDE SEQUENCE [LARGE SCALE GENOMIC DNA]</scope>
    <source>
        <strain evidence="1">Urdbean</strain>
    </source>
</reference>
<proteinExistence type="predicted"/>
<organism evidence="1 2">
    <name type="scientific">Vigna mungo</name>
    <name type="common">Black gram</name>
    <name type="synonym">Phaseolus mungo</name>
    <dbReference type="NCBI Taxonomy" id="3915"/>
    <lineage>
        <taxon>Eukaryota</taxon>
        <taxon>Viridiplantae</taxon>
        <taxon>Streptophyta</taxon>
        <taxon>Embryophyta</taxon>
        <taxon>Tracheophyta</taxon>
        <taxon>Spermatophyta</taxon>
        <taxon>Magnoliopsida</taxon>
        <taxon>eudicotyledons</taxon>
        <taxon>Gunneridae</taxon>
        <taxon>Pentapetalae</taxon>
        <taxon>rosids</taxon>
        <taxon>fabids</taxon>
        <taxon>Fabales</taxon>
        <taxon>Fabaceae</taxon>
        <taxon>Papilionoideae</taxon>
        <taxon>50 kb inversion clade</taxon>
        <taxon>NPAAA clade</taxon>
        <taxon>indigoferoid/millettioid clade</taxon>
        <taxon>Phaseoleae</taxon>
        <taxon>Vigna</taxon>
    </lineage>
</organism>
<gene>
    <name evidence="1" type="ORF">V8G54_003976</name>
</gene>
<sequence>MDGGKRLVRGCRSASMSSKGLLANSTYSPATQAAAHNILCKCTLPSNAGSINRSRPTRTSSILASLTLMPMSTSCVSISSPFWQLGIVAISPRRDTYQSKSTTISYKFLEHVLKMESNISLQNPGSDFNA</sequence>
<protein>
    <submittedName>
        <fullName evidence="1">Uncharacterized protein</fullName>
    </submittedName>
</protein>
<name>A0AAQ3PEN1_VIGMU</name>
<evidence type="ECO:0000313" key="1">
    <source>
        <dbReference type="EMBL" id="WVZ25432.1"/>
    </source>
</evidence>